<keyword evidence="2" id="KW-1133">Transmembrane helix</keyword>
<dbReference type="RefSeq" id="WP_386767559.1">
    <property type="nucleotide sequence ID" value="NZ_JBHSTI010000008.1"/>
</dbReference>
<dbReference type="NCBIfam" id="TIGR01167">
    <property type="entry name" value="LPXTG_anchor"/>
    <property type="match status" value="1"/>
</dbReference>
<feature type="compositionally biased region" description="Low complexity" evidence="1">
    <location>
        <begin position="116"/>
        <end position="139"/>
    </location>
</feature>
<dbReference type="EMBL" id="JBHSTI010000008">
    <property type="protein sequence ID" value="MFC6238929.1"/>
    <property type="molecule type" value="Genomic_DNA"/>
</dbReference>
<proteinExistence type="predicted"/>
<feature type="chain" id="PRO_5046203533" evidence="3">
    <location>
        <begin position="32"/>
        <end position="209"/>
    </location>
</feature>
<gene>
    <name evidence="4" type="ORF">ACFQGU_13650</name>
</gene>
<comment type="caution">
    <text evidence="4">The sequence shown here is derived from an EMBL/GenBank/DDBJ whole genome shotgun (WGS) entry which is preliminary data.</text>
</comment>
<evidence type="ECO:0000313" key="4">
    <source>
        <dbReference type="EMBL" id="MFC6238929.1"/>
    </source>
</evidence>
<feature type="transmembrane region" description="Helical" evidence="2">
    <location>
        <begin position="183"/>
        <end position="203"/>
    </location>
</feature>
<evidence type="ECO:0000256" key="1">
    <source>
        <dbReference type="SAM" id="MobiDB-lite"/>
    </source>
</evidence>
<keyword evidence="3" id="KW-0732">Signal</keyword>
<accession>A0ABW1T3U5</accession>
<feature type="signal peptide" evidence="3">
    <location>
        <begin position="1"/>
        <end position="31"/>
    </location>
</feature>
<organism evidence="4 5">
    <name type="scientific">Longivirga aurantiaca</name>
    <dbReference type="NCBI Taxonomy" id="1837743"/>
    <lineage>
        <taxon>Bacteria</taxon>
        <taxon>Bacillati</taxon>
        <taxon>Actinomycetota</taxon>
        <taxon>Actinomycetes</taxon>
        <taxon>Sporichthyales</taxon>
        <taxon>Sporichthyaceae</taxon>
        <taxon>Longivirga</taxon>
    </lineage>
</organism>
<keyword evidence="2" id="KW-0812">Transmembrane</keyword>
<name>A0ABW1T3U5_9ACTN</name>
<protein>
    <submittedName>
        <fullName evidence="4">LPXTG cell wall anchor domain-containing protein</fullName>
    </submittedName>
</protein>
<feature type="compositionally biased region" description="Polar residues" evidence="1">
    <location>
        <begin position="156"/>
        <end position="177"/>
    </location>
</feature>
<evidence type="ECO:0000256" key="3">
    <source>
        <dbReference type="SAM" id="SignalP"/>
    </source>
</evidence>
<evidence type="ECO:0000256" key="2">
    <source>
        <dbReference type="SAM" id="Phobius"/>
    </source>
</evidence>
<reference evidence="5" key="1">
    <citation type="journal article" date="2019" name="Int. J. Syst. Evol. Microbiol.">
        <title>The Global Catalogue of Microorganisms (GCM) 10K type strain sequencing project: providing services to taxonomists for standard genome sequencing and annotation.</title>
        <authorList>
            <consortium name="The Broad Institute Genomics Platform"/>
            <consortium name="The Broad Institute Genome Sequencing Center for Infectious Disease"/>
            <person name="Wu L."/>
            <person name="Ma J."/>
        </authorList>
    </citation>
    <scope>NUCLEOTIDE SEQUENCE [LARGE SCALE GENOMIC DNA]</scope>
    <source>
        <strain evidence="5">CGMCC 4.7317</strain>
    </source>
</reference>
<sequence length="209" mass="21138">MTSTTTRIAGIAAATLGLGLIALPFAAGATAAPGHTPVGICHATSSDTNPYVWIVVDQDSATYRGHLMHTTEPNKTWRSAGSWNGVEHAAGDEKPDFIEGLDLGISEAWCEADVVPVDEPTGTPTDTPTDEPTGTPTDEPVIDPTDEPTATPTDAVGTSTDAPGTIPSTGGQPQLAHTGSSTGVLLGLGGVLLATGAVFLVAGRKSENA</sequence>
<feature type="region of interest" description="Disordered" evidence="1">
    <location>
        <begin position="116"/>
        <end position="177"/>
    </location>
</feature>
<evidence type="ECO:0000313" key="5">
    <source>
        <dbReference type="Proteomes" id="UP001596138"/>
    </source>
</evidence>
<keyword evidence="2" id="KW-0472">Membrane</keyword>
<dbReference type="Proteomes" id="UP001596138">
    <property type="component" value="Unassembled WGS sequence"/>
</dbReference>
<keyword evidence="5" id="KW-1185">Reference proteome</keyword>